<evidence type="ECO:0000256" key="1">
    <source>
        <dbReference type="SAM" id="MobiDB-lite"/>
    </source>
</evidence>
<reference evidence="2 3" key="1">
    <citation type="submission" date="2018-01" db="EMBL/GenBank/DDBJ databases">
        <title>Whole genome analyses suggest that Burkholderia sensu lato contains two further novel genera in the rhizoxinica-symbiotica group Mycetohabitans gen. nov., and Trinickia gen. nov.: implications for the evolution of diazotrophy and nodulation in the Burkholderiaceae.</title>
        <authorList>
            <person name="Estrada-de los Santos P."/>
            <person name="Palmer M."/>
            <person name="Chavez-Ramirez B."/>
            <person name="Beukes C."/>
            <person name="Steenkamp E.T."/>
            <person name="Hirsch A.M."/>
            <person name="Manyaka P."/>
            <person name="Maluk M."/>
            <person name="Lafos M."/>
            <person name="Crook M."/>
            <person name="Gross E."/>
            <person name="Simon M.F."/>
            <person name="Bueno dos Reis Junior F."/>
            <person name="Poole P.S."/>
            <person name="Venter S.N."/>
            <person name="James E.K."/>
        </authorList>
    </citation>
    <scope>NUCLEOTIDE SEQUENCE [LARGE SCALE GENOMIC DNA]</scope>
    <source>
        <strain evidence="2 3">GP25-8</strain>
    </source>
</reference>
<dbReference type="EMBL" id="PNYB01000024">
    <property type="protein sequence ID" value="PMS18631.1"/>
    <property type="molecule type" value="Genomic_DNA"/>
</dbReference>
<dbReference type="InterPro" id="IPR010272">
    <property type="entry name" value="T6SS_TssF"/>
</dbReference>
<dbReference type="PANTHER" id="PTHR35370:SF1">
    <property type="entry name" value="TYPE VI SECRETION SYSTEM COMPONENT TSSF1"/>
    <property type="match status" value="1"/>
</dbReference>
<keyword evidence="3" id="KW-1185">Reference proteome</keyword>
<evidence type="ECO:0008006" key="4">
    <source>
        <dbReference type="Google" id="ProtNLM"/>
    </source>
</evidence>
<dbReference type="Pfam" id="PF05947">
    <property type="entry name" value="T6SS_TssF"/>
    <property type="match status" value="1"/>
</dbReference>
<feature type="region of interest" description="Disordered" evidence="1">
    <location>
        <begin position="1"/>
        <end position="24"/>
    </location>
</feature>
<dbReference type="PANTHER" id="PTHR35370">
    <property type="entry name" value="CYTOPLASMIC PROTEIN-RELATED-RELATED"/>
    <property type="match status" value="1"/>
</dbReference>
<dbReference type="AlphaFoldDB" id="A0A2N7VN79"/>
<evidence type="ECO:0000313" key="2">
    <source>
        <dbReference type="EMBL" id="PMS18631.1"/>
    </source>
</evidence>
<sequence>MQHSHTSFDSSTSTSPRCCAPPARATGSPCNRLTLHLPVAGHAANASAVQQLRQLSADHLRLFCTPIVNLFKADAKPVDVKADVTTYPVAPPDSETAPAVIRSIDSVRMMHGEEGSKPGAQIPPHHSLQHWSSVGVFWVREQDRRVAREMPGCNAAISLLDIDERPVAPNATKLAIELTCTNGDLAEKLTIEAMGGDLHSEALNLEGAVSMLITLSASGVPPQDDQSLWRLVSAFSPNIVALAASSLAELQSLLLQLGKLASPGTTRYIAGIARLRCVRIRRMMDVPPVPMPILVPGLQITMTIDETAFAGHALHTFAQLMERYFLRYADQDCIELIVKSHKVAEVYRGEPLLGTQGLTIG</sequence>
<comment type="caution">
    <text evidence="2">The sequence shown here is derived from an EMBL/GenBank/DDBJ whole genome shotgun (WGS) entry which is preliminary data.</text>
</comment>
<feature type="compositionally biased region" description="Low complexity" evidence="1">
    <location>
        <begin position="1"/>
        <end position="15"/>
    </location>
</feature>
<organism evidence="2 3">
    <name type="scientific">Trinickia soli</name>
    <dbReference type="NCBI Taxonomy" id="380675"/>
    <lineage>
        <taxon>Bacteria</taxon>
        <taxon>Pseudomonadati</taxon>
        <taxon>Pseudomonadota</taxon>
        <taxon>Betaproteobacteria</taxon>
        <taxon>Burkholderiales</taxon>
        <taxon>Burkholderiaceae</taxon>
        <taxon>Trinickia</taxon>
    </lineage>
</organism>
<proteinExistence type="predicted"/>
<accession>A0A2N7VN79</accession>
<name>A0A2N7VN79_9BURK</name>
<evidence type="ECO:0000313" key="3">
    <source>
        <dbReference type="Proteomes" id="UP000235347"/>
    </source>
</evidence>
<protein>
    <recommendedName>
        <fullName evidence="4">Type VI secretion system baseplate subunit TssF</fullName>
    </recommendedName>
</protein>
<gene>
    <name evidence="2" type="ORF">C0Z19_22405</name>
</gene>
<dbReference type="Proteomes" id="UP000235347">
    <property type="component" value="Unassembled WGS sequence"/>
</dbReference>